<accession>A0A371HXG2</accession>
<dbReference type="AlphaFoldDB" id="A0A371HXG2"/>
<keyword evidence="2" id="KW-1185">Reference proteome</keyword>
<name>A0A371HXG2_MUCPR</name>
<sequence length="126" mass="14512">MDEDMKALKRNETWEMVKKPGGKKLIGCRWNYMVRLVVNGYTQTYDIDYEEMFTLVAKMNIVCGSYTTLMSKCIPAWRFRGGVYRYSLAIWIHKMARNSSSTQYCSQAMSDKKSCSRPSITSGSIS</sequence>
<protein>
    <recommendedName>
        <fullName evidence="3">Reverse transcriptase Ty1/copia-type domain-containing protein</fullName>
    </recommendedName>
</protein>
<dbReference type="EMBL" id="QJKJ01001457">
    <property type="protein sequence ID" value="RDY07487.1"/>
    <property type="molecule type" value="Genomic_DNA"/>
</dbReference>
<evidence type="ECO:0000313" key="1">
    <source>
        <dbReference type="EMBL" id="RDY07487.1"/>
    </source>
</evidence>
<feature type="non-terminal residue" evidence="1">
    <location>
        <position position="1"/>
    </location>
</feature>
<organism evidence="1 2">
    <name type="scientific">Mucuna pruriens</name>
    <name type="common">Velvet bean</name>
    <name type="synonym">Dolichos pruriens</name>
    <dbReference type="NCBI Taxonomy" id="157652"/>
    <lineage>
        <taxon>Eukaryota</taxon>
        <taxon>Viridiplantae</taxon>
        <taxon>Streptophyta</taxon>
        <taxon>Embryophyta</taxon>
        <taxon>Tracheophyta</taxon>
        <taxon>Spermatophyta</taxon>
        <taxon>Magnoliopsida</taxon>
        <taxon>eudicotyledons</taxon>
        <taxon>Gunneridae</taxon>
        <taxon>Pentapetalae</taxon>
        <taxon>rosids</taxon>
        <taxon>fabids</taxon>
        <taxon>Fabales</taxon>
        <taxon>Fabaceae</taxon>
        <taxon>Papilionoideae</taxon>
        <taxon>50 kb inversion clade</taxon>
        <taxon>NPAAA clade</taxon>
        <taxon>indigoferoid/millettioid clade</taxon>
        <taxon>Phaseoleae</taxon>
        <taxon>Mucuna</taxon>
    </lineage>
</organism>
<proteinExistence type="predicted"/>
<evidence type="ECO:0000313" key="2">
    <source>
        <dbReference type="Proteomes" id="UP000257109"/>
    </source>
</evidence>
<gene>
    <name evidence="1" type="ORF">CR513_08399</name>
</gene>
<dbReference type="STRING" id="157652.A0A371HXG2"/>
<comment type="caution">
    <text evidence="1">The sequence shown here is derived from an EMBL/GenBank/DDBJ whole genome shotgun (WGS) entry which is preliminary data.</text>
</comment>
<evidence type="ECO:0008006" key="3">
    <source>
        <dbReference type="Google" id="ProtNLM"/>
    </source>
</evidence>
<dbReference type="Proteomes" id="UP000257109">
    <property type="component" value="Unassembled WGS sequence"/>
</dbReference>
<dbReference type="OrthoDB" id="1917367at2759"/>
<reference evidence="1" key="1">
    <citation type="submission" date="2018-05" db="EMBL/GenBank/DDBJ databases">
        <title>Draft genome of Mucuna pruriens seed.</title>
        <authorList>
            <person name="Nnadi N.E."/>
            <person name="Vos R."/>
            <person name="Hasami M.H."/>
            <person name="Devisetty U.K."/>
            <person name="Aguiy J.C."/>
        </authorList>
    </citation>
    <scope>NUCLEOTIDE SEQUENCE [LARGE SCALE GENOMIC DNA]</scope>
    <source>
        <strain evidence="1">JCA_2017</strain>
    </source>
</reference>